<evidence type="ECO:0000313" key="5">
    <source>
        <dbReference type="Proteomes" id="UP001164746"/>
    </source>
</evidence>
<evidence type="ECO:0000256" key="1">
    <source>
        <dbReference type="ARBA" id="ARBA00022737"/>
    </source>
</evidence>
<feature type="domain" description="EF-hand" evidence="3">
    <location>
        <begin position="46"/>
        <end position="78"/>
    </location>
</feature>
<evidence type="ECO:0000259" key="3">
    <source>
        <dbReference type="PROSITE" id="PS50222"/>
    </source>
</evidence>
<evidence type="ECO:0000313" key="4">
    <source>
        <dbReference type="EMBL" id="WAR19457.1"/>
    </source>
</evidence>
<dbReference type="InterPro" id="IPR002048">
    <property type="entry name" value="EF_hand_dom"/>
</dbReference>
<feature type="domain" description="EF-hand" evidence="3">
    <location>
        <begin position="10"/>
        <end position="45"/>
    </location>
</feature>
<dbReference type="SUPFAM" id="SSF47473">
    <property type="entry name" value="EF-hand"/>
    <property type="match status" value="1"/>
</dbReference>
<dbReference type="PROSITE" id="PS00018">
    <property type="entry name" value="EF_HAND_1"/>
    <property type="match status" value="1"/>
</dbReference>
<dbReference type="PANTHER" id="PTHR23048">
    <property type="entry name" value="MYOSIN LIGHT CHAIN 1, 3"/>
    <property type="match status" value="1"/>
</dbReference>
<dbReference type="EMBL" id="CP111022">
    <property type="protein sequence ID" value="WAR19457.1"/>
    <property type="molecule type" value="Genomic_DNA"/>
</dbReference>
<name>A0ABY7FCY4_MYAAR</name>
<evidence type="ECO:0000256" key="2">
    <source>
        <dbReference type="ARBA" id="ARBA00022837"/>
    </source>
</evidence>
<gene>
    <name evidence="4" type="ORF">MAR_001295</name>
</gene>
<keyword evidence="5" id="KW-1185">Reference proteome</keyword>
<dbReference type="InterPro" id="IPR011992">
    <property type="entry name" value="EF-hand-dom_pair"/>
</dbReference>
<dbReference type="PANTHER" id="PTHR23048:SF0">
    <property type="entry name" value="CALMODULIN LIKE 3"/>
    <property type="match status" value="1"/>
</dbReference>
<dbReference type="PROSITE" id="PS50222">
    <property type="entry name" value="EF_HAND_2"/>
    <property type="match status" value="2"/>
</dbReference>
<dbReference type="Pfam" id="PF13499">
    <property type="entry name" value="EF-hand_7"/>
    <property type="match status" value="1"/>
</dbReference>
<protein>
    <submittedName>
        <fullName evidence="4">CALM-like protein</fullName>
    </submittedName>
</protein>
<proteinExistence type="predicted"/>
<dbReference type="Proteomes" id="UP001164746">
    <property type="component" value="Chromosome 11"/>
</dbReference>
<dbReference type="CDD" id="cd00051">
    <property type="entry name" value="EFh"/>
    <property type="match status" value="1"/>
</dbReference>
<dbReference type="InterPro" id="IPR050230">
    <property type="entry name" value="CALM/Myosin/TropC-like"/>
</dbReference>
<keyword evidence="2" id="KW-0106">Calcium</keyword>
<accession>A0ABY7FCY4</accession>
<sequence>MMAKRCQYTGSADQIREAFKVFDKDEKGYLTVDELRHIMTSLGDKLPDEEVDEMLSIVDDDGNGIIDYEEFSQMLAKT</sequence>
<dbReference type="Gene3D" id="1.10.238.10">
    <property type="entry name" value="EF-hand"/>
    <property type="match status" value="2"/>
</dbReference>
<organism evidence="4 5">
    <name type="scientific">Mya arenaria</name>
    <name type="common">Soft-shell clam</name>
    <dbReference type="NCBI Taxonomy" id="6604"/>
    <lineage>
        <taxon>Eukaryota</taxon>
        <taxon>Metazoa</taxon>
        <taxon>Spiralia</taxon>
        <taxon>Lophotrochozoa</taxon>
        <taxon>Mollusca</taxon>
        <taxon>Bivalvia</taxon>
        <taxon>Autobranchia</taxon>
        <taxon>Heteroconchia</taxon>
        <taxon>Euheterodonta</taxon>
        <taxon>Imparidentia</taxon>
        <taxon>Neoheterodontei</taxon>
        <taxon>Myida</taxon>
        <taxon>Myoidea</taxon>
        <taxon>Myidae</taxon>
        <taxon>Mya</taxon>
    </lineage>
</organism>
<keyword evidence="1" id="KW-0677">Repeat</keyword>
<dbReference type="InterPro" id="IPR018247">
    <property type="entry name" value="EF_Hand_1_Ca_BS"/>
</dbReference>
<dbReference type="SMART" id="SM00054">
    <property type="entry name" value="EFh"/>
    <property type="match status" value="2"/>
</dbReference>
<reference evidence="4" key="1">
    <citation type="submission" date="2022-11" db="EMBL/GenBank/DDBJ databases">
        <title>Centuries of genome instability and evolution in soft-shell clam transmissible cancer (bioRxiv).</title>
        <authorList>
            <person name="Hart S.F.M."/>
            <person name="Yonemitsu M.A."/>
            <person name="Giersch R.M."/>
            <person name="Beal B.F."/>
            <person name="Arriagada G."/>
            <person name="Davis B.W."/>
            <person name="Ostrander E.A."/>
            <person name="Goff S.P."/>
            <person name="Metzger M.J."/>
        </authorList>
    </citation>
    <scope>NUCLEOTIDE SEQUENCE</scope>
    <source>
        <strain evidence="4">MELC-2E11</strain>
        <tissue evidence="4">Siphon/mantle</tissue>
    </source>
</reference>